<evidence type="ECO:0000256" key="2">
    <source>
        <dbReference type="ARBA" id="ARBA00022692"/>
    </source>
</evidence>
<name>A0A8J2SNM1_9STRA</name>
<dbReference type="Proteomes" id="UP000789595">
    <property type="component" value="Unassembled WGS sequence"/>
</dbReference>
<evidence type="ECO:0000256" key="5">
    <source>
        <dbReference type="SAM" id="Phobius"/>
    </source>
</evidence>
<keyword evidence="2 5" id="KW-0812">Transmembrane</keyword>
<sequence>MNASTPPGRRQRYGLSGMPSPVYISFDNLCRASASALRPSTAVRAAIDTNLCLVSEVASEEVDESALQRWFGNYRGTSVARFPFAVLEIKLALDDADDLPGWVKPIVDDLVPVHKFSKYIHGAATLLPDEVQAVPYWTDEPALKQEASFQTPVKAALKSPESFGNRAVGAAALRPVAREWHDGERRTQASIQRREEPGCFQTVAEAGPLEPGRVLEGGCCETEREPAAGLLMPKDLFANERTFIHWLHMAVILVSFGSTAFAFADAGARFISPAARFRAACYGGMLCVGASVLACYALLTYRWRARHILAKDQPEWGDPQGPLLVTFVVVFMLLSAWVAEMKVWLSST</sequence>
<evidence type="ECO:0000256" key="3">
    <source>
        <dbReference type="ARBA" id="ARBA00022989"/>
    </source>
</evidence>
<feature type="domain" description="DUF202" evidence="6">
    <location>
        <begin position="234"/>
        <end position="306"/>
    </location>
</feature>
<feature type="domain" description="VTC" evidence="7">
    <location>
        <begin position="41"/>
        <end position="126"/>
    </location>
</feature>
<dbReference type="GO" id="GO:0012505">
    <property type="term" value="C:endomembrane system"/>
    <property type="evidence" value="ECO:0007669"/>
    <property type="project" value="UniProtKB-SubCell"/>
</dbReference>
<dbReference type="Pfam" id="PF02656">
    <property type="entry name" value="DUF202"/>
    <property type="match status" value="1"/>
</dbReference>
<evidence type="ECO:0000259" key="7">
    <source>
        <dbReference type="Pfam" id="PF09359"/>
    </source>
</evidence>
<keyword evidence="9" id="KW-1185">Reference proteome</keyword>
<protein>
    <recommendedName>
        <fullName evidence="10">DUF202 domain-containing protein</fullName>
    </recommendedName>
</protein>
<evidence type="ECO:0000259" key="6">
    <source>
        <dbReference type="Pfam" id="PF02656"/>
    </source>
</evidence>
<dbReference type="OrthoDB" id="6493944at2759"/>
<evidence type="ECO:0000313" key="9">
    <source>
        <dbReference type="Proteomes" id="UP000789595"/>
    </source>
</evidence>
<evidence type="ECO:0000256" key="4">
    <source>
        <dbReference type="ARBA" id="ARBA00023136"/>
    </source>
</evidence>
<organism evidence="8 9">
    <name type="scientific">Pelagomonas calceolata</name>
    <dbReference type="NCBI Taxonomy" id="35677"/>
    <lineage>
        <taxon>Eukaryota</taxon>
        <taxon>Sar</taxon>
        <taxon>Stramenopiles</taxon>
        <taxon>Ochrophyta</taxon>
        <taxon>Pelagophyceae</taxon>
        <taxon>Pelagomonadales</taxon>
        <taxon>Pelagomonadaceae</taxon>
        <taxon>Pelagomonas</taxon>
    </lineage>
</organism>
<dbReference type="EMBL" id="CAKKNE010000003">
    <property type="protein sequence ID" value="CAH0370817.1"/>
    <property type="molecule type" value="Genomic_DNA"/>
</dbReference>
<comment type="subcellular location">
    <subcellularLocation>
        <location evidence="1">Endomembrane system</location>
        <topology evidence="1">Multi-pass membrane protein</topology>
    </subcellularLocation>
</comment>
<dbReference type="PANTHER" id="PTHR46140:SF1">
    <property type="entry name" value="VACUOLAR TRANSPORTER CHAPERONE COMPLEX SUBUNIT 4-RELATED"/>
    <property type="match status" value="1"/>
</dbReference>
<keyword evidence="3 5" id="KW-1133">Transmembrane helix</keyword>
<proteinExistence type="predicted"/>
<comment type="caution">
    <text evidence="8">The sequence shown here is derived from an EMBL/GenBank/DDBJ whole genome shotgun (WGS) entry which is preliminary data.</text>
</comment>
<dbReference type="AlphaFoldDB" id="A0A8J2SNM1"/>
<dbReference type="InterPro" id="IPR042267">
    <property type="entry name" value="VTC_sf"/>
</dbReference>
<accession>A0A8J2SNM1</accession>
<feature type="transmembrane region" description="Helical" evidence="5">
    <location>
        <begin position="279"/>
        <end position="301"/>
    </location>
</feature>
<reference evidence="8" key="1">
    <citation type="submission" date="2021-11" db="EMBL/GenBank/DDBJ databases">
        <authorList>
            <consortium name="Genoscope - CEA"/>
            <person name="William W."/>
        </authorList>
    </citation>
    <scope>NUCLEOTIDE SEQUENCE</scope>
</reference>
<evidence type="ECO:0000313" key="8">
    <source>
        <dbReference type="EMBL" id="CAH0370817.1"/>
    </source>
</evidence>
<gene>
    <name evidence="8" type="ORF">PECAL_3P07260</name>
</gene>
<dbReference type="GO" id="GO:0006799">
    <property type="term" value="P:polyphosphate biosynthetic process"/>
    <property type="evidence" value="ECO:0007669"/>
    <property type="project" value="UniProtKB-ARBA"/>
</dbReference>
<dbReference type="Pfam" id="PF09359">
    <property type="entry name" value="VTC"/>
    <property type="match status" value="1"/>
</dbReference>
<evidence type="ECO:0008006" key="10">
    <source>
        <dbReference type="Google" id="ProtNLM"/>
    </source>
</evidence>
<feature type="transmembrane region" description="Helical" evidence="5">
    <location>
        <begin position="243"/>
        <end position="267"/>
    </location>
</feature>
<feature type="transmembrane region" description="Helical" evidence="5">
    <location>
        <begin position="321"/>
        <end position="339"/>
    </location>
</feature>
<keyword evidence="4 5" id="KW-0472">Membrane</keyword>
<dbReference type="InterPro" id="IPR051572">
    <property type="entry name" value="VTC_Complex_Subunit"/>
</dbReference>
<dbReference type="Gene3D" id="3.20.100.30">
    <property type="entry name" value="VTC, catalytic tunnel domain"/>
    <property type="match status" value="1"/>
</dbReference>
<dbReference type="InterPro" id="IPR018966">
    <property type="entry name" value="VTC_domain"/>
</dbReference>
<dbReference type="PANTHER" id="PTHR46140">
    <property type="entry name" value="VACUOLAR TRANSPORTER CHAPERONE 1-RELATED"/>
    <property type="match status" value="1"/>
</dbReference>
<evidence type="ECO:0000256" key="1">
    <source>
        <dbReference type="ARBA" id="ARBA00004127"/>
    </source>
</evidence>
<dbReference type="InterPro" id="IPR003807">
    <property type="entry name" value="DUF202"/>
</dbReference>